<protein>
    <submittedName>
        <fullName evidence="1">GDYXXLXY domain-containing protein</fullName>
    </submittedName>
</protein>
<organism evidence="1 2">
    <name type="scientific">Aquamicrobium zhengzhouense</name>
    <dbReference type="NCBI Taxonomy" id="2781738"/>
    <lineage>
        <taxon>Bacteria</taxon>
        <taxon>Pseudomonadati</taxon>
        <taxon>Pseudomonadota</taxon>
        <taxon>Alphaproteobacteria</taxon>
        <taxon>Hyphomicrobiales</taxon>
        <taxon>Phyllobacteriaceae</taxon>
        <taxon>Aquamicrobium</taxon>
    </lineage>
</organism>
<dbReference type="Pfam" id="PF14345">
    <property type="entry name" value="GDYXXLXY"/>
    <property type="match status" value="1"/>
</dbReference>
<proteinExistence type="predicted"/>
<reference evidence="1 2" key="1">
    <citation type="submission" date="2020-10" db="EMBL/GenBank/DDBJ databases">
        <title>Aquamicrobium zhengzhouensis sp. nov., a exopolysaccharide producing bacterium isolated from farmland soil.</title>
        <authorList>
            <person name="Wang X."/>
        </authorList>
    </citation>
    <scope>NUCLEOTIDE SEQUENCE [LARGE SCALE GENOMIC DNA]</scope>
    <source>
        <strain evidence="2">cd-1</strain>
    </source>
</reference>
<dbReference type="Proteomes" id="UP000601789">
    <property type="component" value="Unassembled WGS sequence"/>
</dbReference>
<evidence type="ECO:0000313" key="2">
    <source>
        <dbReference type="Proteomes" id="UP000601789"/>
    </source>
</evidence>
<keyword evidence="2" id="KW-1185">Reference proteome</keyword>
<name>A0ABS0SB09_9HYPH</name>
<comment type="caution">
    <text evidence="1">The sequence shown here is derived from an EMBL/GenBank/DDBJ whole genome shotgun (WGS) entry which is preliminary data.</text>
</comment>
<dbReference type="RefSeq" id="WP_198475857.1">
    <property type="nucleotide sequence ID" value="NZ_JADGMQ010000003.1"/>
</dbReference>
<gene>
    <name evidence="1" type="ORF">IOD40_07350</name>
</gene>
<evidence type="ECO:0000313" key="1">
    <source>
        <dbReference type="EMBL" id="MBI1620478.1"/>
    </source>
</evidence>
<sequence>MTRRWLIILAFLVAAAQISVLSWTILGRASILRDGSEIVLSVEPVDPRDLLRGDYVTLAYNISDIPLELFSDLANGGSTVAETVYVRLRPGGEGIWAPIAASVGAPLSNPPLADEVDIRGHARVNVHSRQETVRVRYGIERYYVPEGEGREIERNLGLGSFTVRVAVAADGASQIKSLHDGDRMLYQEPLY</sequence>
<accession>A0ABS0SB09</accession>
<dbReference type="InterPro" id="IPR025833">
    <property type="entry name" value="GDYXXLXY"/>
</dbReference>
<dbReference type="EMBL" id="JADGMQ010000003">
    <property type="protein sequence ID" value="MBI1620478.1"/>
    <property type="molecule type" value="Genomic_DNA"/>
</dbReference>